<evidence type="ECO:0000313" key="3">
    <source>
        <dbReference type="EMBL" id="TBU26296.1"/>
    </source>
</evidence>
<accession>A0A4Q9MK09</accession>
<sequence length="158" mass="17162">MYFFVIQNFLNPIGLTMPVWSLGAGVLMNACISLIVKSFFLMRIWKLSGNLCITVICLHSLLEYDGSASGARIEGYASLALEVATDVMISAALIYSMWRGRSGLRQSDDMIARLILVTIATGGLTTLIAIADLASYIVAPTTLYVLLFNMMLGKGEPV</sequence>
<evidence type="ECO:0000259" key="2">
    <source>
        <dbReference type="Pfam" id="PF20152"/>
    </source>
</evidence>
<dbReference type="PANTHER" id="PTHR40465">
    <property type="entry name" value="CHROMOSOME 1, WHOLE GENOME SHOTGUN SEQUENCE"/>
    <property type="match status" value="1"/>
</dbReference>
<dbReference type="EMBL" id="ML143448">
    <property type="protein sequence ID" value="TBU26296.1"/>
    <property type="molecule type" value="Genomic_DNA"/>
</dbReference>
<protein>
    <recommendedName>
        <fullName evidence="2">DUF6534 domain-containing protein</fullName>
    </recommendedName>
</protein>
<feature type="transmembrane region" description="Helical" evidence="1">
    <location>
        <begin position="110"/>
        <end position="130"/>
    </location>
</feature>
<evidence type="ECO:0000256" key="1">
    <source>
        <dbReference type="SAM" id="Phobius"/>
    </source>
</evidence>
<proteinExistence type="predicted"/>
<feature type="transmembrane region" description="Helical" evidence="1">
    <location>
        <begin position="20"/>
        <end position="40"/>
    </location>
</feature>
<dbReference type="Pfam" id="PF20152">
    <property type="entry name" value="DUF6534"/>
    <property type="match status" value="1"/>
</dbReference>
<feature type="transmembrane region" description="Helical" evidence="1">
    <location>
        <begin position="47"/>
        <end position="64"/>
    </location>
</feature>
<dbReference type="OrthoDB" id="2535105at2759"/>
<dbReference type="InterPro" id="IPR045339">
    <property type="entry name" value="DUF6534"/>
</dbReference>
<reference evidence="3" key="1">
    <citation type="submission" date="2019-01" db="EMBL/GenBank/DDBJ databases">
        <title>Draft genome sequences of three monokaryotic isolates of the white-rot basidiomycete fungus Dichomitus squalens.</title>
        <authorList>
            <consortium name="DOE Joint Genome Institute"/>
            <person name="Lopez S.C."/>
            <person name="Andreopoulos B."/>
            <person name="Pangilinan J."/>
            <person name="Lipzen A."/>
            <person name="Riley R."/>
            <person name="Ahrendt S."/>
            <person name="Ng V."/>
            <person name="Barry K."/>
            <person name="Daum C."/>
            <person name="Grigoriev I.V."/>
            <person name="Hilden K.S."/>
            <person name="Makela M.R."/>
            <person name="de Vries R.P."/>
        </authorList>
    </citation>
    <scope>NUCLEOTIDE SEQUENCE [LARGE SCALE GENOMIC DNA]</scope>
    <source>
        <strain evidence="3">OM18370.1</strain>
    </source>
</reference>
<organism evidence="3">
    <name type="scientific">Dichomitus squalens</name>
    <dbReference type="NCBI Taxonomy" id="114155"/>
    <lineage>
        <taxon>Eukaryota</taxon>
        <taxon>Fungi</taxon>
        <taxon>Dikarya</taxon>
        <taxon>Basidiomycota</taxon>
        <taxon>Agaricomycotina</taxon>
        <taxon>Agaricomycetes</taxon>
        <taxon>Polyporales</taxon>
        <taxon>Polyporaceae</taxon>
        <taxon>Dichomitus</taxon>
    </lineage>
</organism>
<gene>
    <name evidence="3" type="ORF">BD311DRAFT_740687</name>
</gene>
<dbReference type="AlphaFoldDB" id="A0A4Q9MK09"/>
<dbReference type="PANTHER" id="PTHR40465:SF1">
    <property type="entry name" value="DUF6534 DOMAIN-CONTAINING PROTEIN"/>
    <property type="match status" value="1"/>
</dbReference>
<keyword evidence="1" id="KW-0812">Transmembrane</keyword>
<feature type="domain" description="DUF6534" evidence="2">
    <location>
        <begin position="83"/>
        <end position="154"/>
    </location>
</feature>
<name>A0A4Q9MK09_9APHY</name>
<feature type="transmembrane region" description="Helical" evidence="1">
    <location>
        <begin position="76"/>
        <end position="98"/>
    </location>
</feature>
<feature type="transmembrane region" description="Helical" evidence="1">
    <location>
        <begin position="136"/>
        <end position="153"/>
    </location>
</feature>
<keyword evidence="1" id="KW-0472">Membrane</keyword>
<dbReference type="Proteomes" id="UP000292957">
    <property type="component" value="Unassembled WGS sequence"/>
</dbReference>
<keyword evidence="1" id="KW-1133">Transmembrane helix</keyword>